<feature type="transmembrane region" description="Helical" evidence="1">
    <location>
        <begin position="41"/>
        <end position="64"/>
    </location>
</feature>
<comment type="caution">
    <text evidence="2">The sequence shown here is derived from an EMBL/GenBank/DDBJ whole genome shotgun (WGS) entry which is preliminary data.</text>
</comment>
<keyword evidence="3" id="KW-1185">Reference proteome</keyword>
<evidence type="ECO:0000256" key="1">
    <source>
        <dbReference type="SAM" id="Phobius"/>
    </source>
</evidence>
<evidence type="ECO:0008006" key="4">
    <source>
        <dbReference type="Google" id="ProtNLM"/>
    </source>
</evidence>
<evidence type="ECO:0000313" key="2">
    <source>
        <dbReference type="EMBL" id="GIF61229.1"/>
    </source>
</evidence>
<keyword evidence="1" id="KW-0472">Membrane</keyword>
<sequence length="333" mass="35733">MTLRPGSQQLDPPVPDAADVTITLQESDRVAPESPPRRRRLAPVMSVLGLLLSVAAPAVVFVVGDHAHWGAPSQAVVLSIASPAGSTSPHDALVRLAESIAATPDDSTTGYTYHHWRIWSISTTGSPAPAGMPKNTPAVFASEFRRWEAEDGSGQGIDIENAPDYTFKTADPNYRTTDGEFVNGHTTRTTFAAGNRRSPIAGPIATEPAALARQLATVDPMPDGPQAMIRAVDELYTTHYVTLPTRRAILRVLADLDGLTYRPVTTDRAGRPGVAVSLVGRGVEYTLLFDSSSGQLLASEQRSIGAHEYFVVPNGLVRYYVLFMEQGHRPGLG</sequence>
<accession>A0ABQ4CEN9</accession>
<keyword evidence="1" id="KW-0812">Transmembrane</keyword>
<reference evidence="2 3" key="1">
    <citation type="submission" date="2021-01" db="EMBL/GenBank/DDBJ databases">
        <title>Whole genome shotgun sequence of Asanoa iriomotensis NBRC 100142.</title>
        <authorList>
            <person name="Komaki H."/>
            <person name="Tamura T."/>
        </authorList>
    </citation>
    <scope>NUCLEOTIDE SEQUENCE [LARGE SCALE GENOMIC DNA]</scope>
    <source>
        <strain evidence="2 3">NBRC 100142</strain>
    </source>
</reference>
<gene>
    <name evidence="2" type="ORF">Air01nite_73240</name>
</gene>
<protein>
    <recommendedName>
        <fullName evidence="4">CU044_5270 family protein</fullName>
    </recommendedName>
</protein>
<proteinExistence type="predicted"/>
<keyword evidence="1" id="KW-1133">Transmembrane helix</keyword>
<organism evidence="2 3">
    <name type="scientific">Asanoa iriomotensis</name>
    <dbReference type="NCBI Taxonomy" id="234613"/>
    <lineage>
        <taxon>Bacteria</taxon>
        <taxon>Bacillati</taxon>
        <taxon>Actinomycetota</taxon>
        <taxon>Actinomycetes</taxon>
        <taxon>Micromonosporales</taxon>
        <taxon>Micromonosporaceae</taxon>
        <taxon>Asanoa</taxon>
    </lineage>
</organism>
<evidence type="ECO:0000313" key="3">
    <source>
        <dbReference type="Proteomes" id="UP000624325"/>
    </source>
</evidence>
<dbReference type="Proteomes" id="UP000624325">
    <property type="component" value="Unassembled WGS sequence"/>
</dbReference>
<name>A0ABQ4CEN9_9ACTN</name>
<dbReference type="EMBL" id="BONC01000094">
    <property type="protein sequence ID" value="GIF61229.1"/>
    <property type="molecule type" value="Genomic_DNA"/>
</dbReference>